<dbReference type="EMBL" id="VIEB01000842">
    <property type="protein sequence ID" value="TQD79723.1"/>
    <property type="molecule type" value="Genomic_DNA"/>
</dbReference>
<comment type="caution">
    <text evidence="2">The sequence shown here is derived from an EMBL/GenBank/DDBJ whole genome shotgun (WGS) entry which is preliminary data.</text>
</comment>
<evidence type="ECO:0000313" key="3">
    <source>
        <dbReference type="Proteomes" id="UP000315295"/>
    </source>
</evidence>
<gene>
    <name evidence="2" type="ORF">C1H46_034696</name>
</gene>
<evidence type="ECO:0008006" key="4">
    <source>
        <dbReference type="Google" id="ProtNLM"/>
    </source>
</evidence>
<feature type="signal peptide" evidence="1">
    <location>
        <begin position="1"/>
        <end position="24"/>
    </location>
</feature>
<proteinExistence type="predicted"/>
<name>A0A540KZR7_MALBA</name>
<accession>A0A540KZR7</accession>
<keyword evidence="1" id="KW-0732">Signal</keyword>
<feature type="chain" id="PRO_5021841520" description="Secreted protein" evidence="1">
    <location>
        <begin position="25"/>
        <end position="80"/>
    </location>
</feature>
<sequence length="80" mass="8703">MSTSFHFGTTRILILLPLIWLLNGNFLGENSRKPALFSGDSSGFRGPCAMETPGPFRVAQTQTLELRPLGHSARAFGPLT</sequence>
<dbReference type="Proteomes" id="UP000315295">
    <property type="component" value="Unassembled WGS sequence"/>
</dbReference>
<evidence type="ECO:0000256" key="1">
    <source>
        <dbReference type="SAM" id="SignalP"/>
    </source>
</evidence>
<reference evidence="2 3" key="1">
    <citation type="journal article" date="2019" name="G3 (Bethesda)">
        <title>Sequencing of a Wild Apple (Malus baccata) Genome Unravels the Differences Between Cultivated and Wild Apple Species Regarding Disease Resistance and Cold Tolerance.</title>
        <authorList>
            <person name="Chen X."/>
        </authorList>
    </citation>
    <scope>NUCLEOTIDE SEQUENCE [LARGE SCALE GENOMIC DNA]</scope>
    <source>
        <strain evidence="3">cv. Shandingzi</strain>
        <tissue evidence="2">Leaves</tissue>
    </source>
</reference>
<evidence type="ECO:0000313" key="2">
    <source>
        <dbReference type="EMBL" id="TQD79723.1"/>
    </source>
</evidence>
<dbReference type="AlphaFoldDB" id="A0A540KZR7"/>
<keyword evidence="3" id="KW-1185">Reference proteome</keyword>
<organism evidence="2 3">
    <name type="scientific">Malus baccata</name>
    <name type="common">Siberian crab apple</name>
    <name type="synonym">Pyrus baccata</name>
    <dbReference type="NCBI Taxonomy" id="106549"/>
    <lineage>
        <taxon>Eukaryota</taxon>
        <taxon>Viridiplantae</taxon>
        <taxon>Streptophyta</taxon>
        <taxon>Embryophyta</taxon>
        <taxon>Tracheophyta</taxon>
        <taxon>Spermatophyta</taxon>
        <taxon>Magnoliopsida</taxon>
        <taxon>eudicotyledons</taxon>
        <taxon>Gunneridae</taxon>
        <taxon>Pentapetalae</taxon>
        <taxon>rosids</taxon>
        <taxon>fabids</taxon>
        <taxon>Rosales</taxon>
        <taxon>Rosaceae</taxon>
        <taxon>Amygdaloideae</taxon>
        <taxon>Maleae</taxon>
        <taxon>Malus</taxon>
    </lineage>
</organism>
<protein>
    <recommendedName>
        <fullName evidence="4">Secreted protein</fullName>
    </recommendedName>
</protein>